<dbReference type="Proteomes" id="UP000401081">
    <property type="component" value="Unassembled WGS sequence"/>
</dbReference>
<protein>
    <submittedName>
        <fullName evidence="1">Uncharacterized protein</fullName>
    </submittedName>
</protein>
<evidence type="ECO:0000313" key="1">
    <source>
        <dbReference type="EMBL" id="VFS60271.1"/>
    </source>
</evidence>
<dbReference type="AlphaFoldDB" id="A0A485AIQ2"/>
<name>A0A485AIQ2_KLUCR</name>
<sequence>MSPRQSRDERKAILLREIQQQRLDLIATRRDWLEATGVYDRGWSKLVSLRSWAIVASSAMAVVSLRHPRFSGALGSSRAGYLEYLAHGQKPAALSILIDKPAT</sequence>
<reference evidence="1 2" key="1">
    <citation type="submission" date="2019-03" db="EMBL/GenBank/DDBJ databases">
        <authorList>
            <consortium name="Pathogen Informatics"/>
        </authorList>
    </citation>
    <scope>NUCLEOTIDE SEQUENCE [LARGE SCALE GENOMIC DNA]</scope>
    <source>
        <strain evidence="1 2">NCTC12993</strain>
    </source>
</reference>
<dbReference type="InterPro" id="IPR025612">
    <property type="entry name" value="YqjK"/>
</dbReference>
<evidence type="ECO:0000313" key="2">
    <source>
        <dbReference type="Proteomes" id="UP000401081"/>
    </source>
</evidence>
<keyword evidence="2" id="KW-1185">Reference proteome</keyword>
<dbReference type="Pfam" id="PF13997">
    <property type="entry name" value="YqjK"/>
    <property type="match status" value="1"/>
</dbReference>
<organism evidence="1 2">
    <name type="scientific">Kluyvera cryocrescens</name>
    <name type="common">Kluyvera citrophila</name>
    <dbReference type="NCBI Taxonomy" id="580"/>
    <lineage>
        <taxon>Bacteria</taxon>
        <taxon>Pseudomonadati</taxon>
        <taxon>Pseudomonadota</taxon>
        <taxon>Gammaproteobacteria</taxon>
        <taxon>Enterobacterales</taxon>
        <taxon>Enterobacteriaceae</taxon>
        <taxon>Kluyvera</taxon>
    </lineage>
</organism>
<dbReference type="EMBL" id="CAADJD010000014">
    <property type="protein sequence ID" value="VFS60271.1"/>
    <property type="molecule type" value="Genomic_DNA"/>
</dbReference>
<gene>
    <name evidence="1" type="ORF">NCTC12993_01600</name>
</gene>
<accession>A0A485AIQ2</accession>
<proteinExistence type="predicted"/>